<dbReference type="Gene3D" id="2.60.40.1120">
    <property type="entry name" value="Carboxypeptidase-like, regulatory domain"/>
    <property type="match status" value="1"/>
</dbReference>
<dbReference type="SUPFAM" id="SSF49464">
    <property type="entry name" value="Carboxypeptidase regulatory domain-like"/>
    <property type="match status" value="1"/>
</dbReference>
<dbReference type="Proteomes" id="UP000251889">
    <property type="component" value="Unassembled WGS sequence"/>
</dbReference>
<evidence type="ECO:0000256" key="6">
    <source>
        <dbReference type="ARBA" id="ARBA00023136"/>
    </source>
</evidence>
<evidence type="ECO:0000256" key="9">
    <source>
        <dbReference type="RuleBase" id="RU003357"/>
    </source>
</evidence>
<protein>
    <submittedName>
        <fullName evidence="12">SusC/RagA family TonB-linked outer membrane protein</fullName>
    </submittedName>
</protein>
<dbReference type="InterPro" id="IPR037066">
    <property type="entry name" value="Plug_dom_sf"/>
</dbReference>
<keyword evidence="5 9" id="KW-0798">TonB box</keyword>
<dbReference type="InterPro" id="IPR008969">
    <property type="entry name" value="CarboxyPept-like_regulatory"/>
</dbReference>
<sequence length="1041" mass="113851">MKLKTLLFYPDRWRVLTPTAFLVLFTFITFQVSAQQVITGKVSDENNVGMPGVNVLVKGTSAGTTSDSDGNYSLTVSDPNQVTLVFSFIGYTSQEVPIGGRTTVDITMQPSLATLSEVVVVGYGTQKKSDITGAVASLSQSALTEVSNANVVQALQGRIAGVDIARTGSRPGAGGQIRIRGNRSLSGSNDPLIVLDGIPYQGSINDINSDDIASVDVLKDASATAIYGSRGSNGVIILTTKRGKSGTPQIYYNGYVGISKALGKYDLFNAKEFKAFRDYSGYTAGYSPMELEGIANGTDSDWQDVAFRNGHVSNHELGISGGSNDVTYGFSAGYFKEQGILDPQSFERFSLRSTIDAKIGSRIRVGLNSLNTLNYTNGEGVNPMYAIARITPLAPVYNANGTPNLYPQAGTVDETATMNPLTLWNDTDIVDRRRRLRTFNSLYGEVSIVDGLKYRLNVGVDFRQDNRGTYTGPNTIMNAAAGTTKQASATVANGEAWTYVLENLLTYEKTFADVHRLSFTGLFSVQKDRNFNTQMNGSNFPFGEVQYYNFSLADRNSITLPGNNNNFTTSGLMSYMGRVNYAFNDKYLLTATFRRDGSSVFPKNQFLNYPAFALGWNVSKEDFMSGIKPINNLKVRLGYGVTGNQGIPANATRGSLAQNRYNYSTTNVFGYFVSTLPNIDLRWEDTKQYNLGIDFGLFNNRISGSIELYRQTTDNLLVQKSLPRSNGANSYWTNAASTRSKGMEINLSTVNIETPSGFSWTSDFNISLNREEITRLADPTIKNDIGNGWFVGQPINVIYDFTKEGIWQIEDAVEAATYSRKPGEIRIKDISGPDGTPDGKITDLDRSVIGTFQPKWIGGMTHRFAFKNFELSTVWFARMGGTLVATYLATNGGGDQGYFGFNSARPNQYKVDYWTPNNPTNAFPAPTGGVTNLPYSSTLSYYDASFVKVRNITLGYNLPSELLERIRVTSFKVYVSIQNPFIVYSPFVRDGLGFDPEGTGTGGAVQTQGGETNQGVSARAITVGLNTPSVRWYTLGVNIKL</sequence>
<dbReference type="InterPro" id="IPR039426">
    <property type="entry name" value="TonB-dep_rcpt-like"/>
</dbReference>
<dbReference type="Gene3D" id="2.40.170.20">
    <property type="entry name" value="TonB-dependent receptor, beta-barrel domain"/>
    <property type="match status" value="1"/>
</dbReference>
<proteinExistence type="inferred from homology"/>
<name>A0A364XX65_9BACT</name>
<reference evidence="12 13" key="1">
    <citation type="submission" date="2018-06" db="EMBL/GenBank/DDBJ databases">
        <title>Chryseolinea flavus sp. nov., a member of the phylum Bacteroidetes isolated from soil.</title>
        <authorList>
            <person name="Li Y."/>
            <person name="Wang J."/>
        </authorList>
    </citation>
    <scope>NUCLEOTIDE SEQUENCE [LARGE SCALE GENOMIC DNA]</scope>
    <source>
        <strain evidence="12 13">SDU1-6</strain>
    </source>
</reference>
<dbReference type="InterPro" id="IPR036942">
    <property type="entry name" value="Beta-barrel_TonB_sf"/>
</dbReference>
<keyword evidence="13" id="KW-1185">Reference proteome</keyword>
<dbReference type="EMBL" id="QMFY01000013">
    <property type="protein sequence ID" value="RAV99034.1"/>
    <property type="molecule type" value="Genomic_DNA"/>
</dbReference>
<dbReference type="SUPFAM" id="SSF56935">
    <property type="entry name" value="Porins"/>
    <property type="match status" value="1"/>
</dbReference>
<keyword evidence="4 8" id="KW-0812">Transmembrane</keyword>
<evidence type="ECO:0000256" key="5">
    <source>
        <dbReference type="ARBA" id="ARBA00023077"/>
    </source>
</evidence>
<dbReference type="NCBIfam" id="TIGR04057">
    <property type="entry name" value="SusC_RagA_signa"/>
    <property type="match status" value="1"/>
</dbReference>
<evidence type="ECO:0000256" key="2">
    <source>
        <dbReference type="ARBA" id="ARBA00022448"/>
    </source>
</evidence>
<dbReference type="InterPro" id="IPR023996">
    <property type="entry name" value="TonB-dep_OMP_SusC/RagA"/>
</dbReference>
<dbReference type="InterPro" id="IPR023997">
    <property type="entry name" value="TonB-dep_OMP_SusC/RagA_CS"/>
</dbReference>
<evidence type="ECO:0000256" key="8">
    <source>
        <dbReference type="PROSITE-ProRule" id="PRU01360"/>
    </source>
</evidence>
<dbReference type="RefSeq" id="WP_112748847.1">
    <property type="nucleotide sequence ID" value="NZ_QMFY01000013.1"/>
</dbReference>
<evidence type="ECO:0000256" key="4">
    <source>
        <dbReference type="ARBA" id="ARBA00022692"/>
    </source>
</evidence>
<dbReference type="AlphaFoldDB" id="A0A364XX65"/>
<accession>A0A364XX65</accession>
<dbReference type="InterPro" id="IPR012910">
    <property type="entry name" value="Plug_dom"/>
</dbReference>
<evidence type="ECO:0000259" key="11">
    <source>
        <dbReference type="Pfam" id="PF07715"/>
    </source>
</evidence>
<gene>
    <name evidence="12" type="ORF">DQQ10_20785</name>
</gene>
<evidence type="ECO:0000313" key="12">
    <source>
        <dbReference type="EMBL" id="RAV99034.1"/>
    </source>
</evidence>
<evidence type="ECO:0000259" key="10">
    <source>
        <dbReference type="Pfam" id="PF00593"/>
    </source>
</evidence>
<evidence type="ECO:0000256" key="7">
    <source>
        <dbReference type="ARBA" id="ARBA00023237"/>
    </source>
</evidence>
<dbReference type="Pfam" id="PF07715">
    <property type="entry name" value="Plug"/>
    <property type="match status" value="1"/>
</dbReference>
<organism evidence="12 13">
    <name type="scientific">Pseudochryseolinea flava</name>
    <dbReference type="NCBI Taxonomy" id="2059302"/>
    <lineage>
        <taxon>Bacteria</taxon>
        <taxon>Pseudomonadati</taxon>
        <taxon>Bacteroidota</taxon>
        <taxon>Cytophagia</taxon>
        <taxon>Cytophagales</taxon>
        <taxon>Fulvivirgaceae</taxon>
        <taxon>Pseudochryseolinea</taxon>
    </lineage>
</organism>
<dbReference type="Pfam" id="PF13715">
    <property type="entry name" value="CarbopepD_reg_2"/>
    <property type="match status" value="1"/>
</dbReference>
<evidence type="ECO:0000256" key="1">
    <source>
        <dbReference type="ARBA" id="ARBA00004571"/>
    </source>
</evidence>
<dbReference type="PROSITE" id="PS52016">
    <property type="entry name" value="TONB_DEPENDENT_REC_3"/>
    <property type="match status" value="1"/>
</dbReference>
<keyword evidence="3 8" id="KW-1134">Transmembrane beta strand</keyword>
<evidence type="ECO:0000313" key="13">
    <source>
        <dbReference type="Proteomes" id="UP000251889"/>
    </source>
</evidence>
<keyword evidence="7 8" id="KW-0998">Cell outer membrane</keyword>
<feature type="domain" description="TonB-dependent receptor-like beta-barrel" evidence="10">
    <location>
        <begin position="425"/>
        <end position="979"/>
    </location>
</feature>
<comment type="similarity">
    <text evidence="8 9">Belongs to the TonB-dependent receptor family.</text>
</comment>
<dbReference type="Pfam" id="PF00593">
    <property type="entry name" value="TonB_dep_Rec_b-barrel"/>
    <property type="match status" value="1"/>
</dbReference>
<dbReference type="GO" id="GO:0009279">
    <property type="term" value="C:cell outer membrane"/>
    <property type="evidence" value="ECO:0007669"/>
    <property type="project" value="UniProtKB-SubCell"/>
</dbReference>
<dbReference type="NCBIfam" id="TIGR04056">
    <property type="entry name" value="OMP_RagA_SusC"/>
    <property type="match status" value="1"/>
</dbReference>
<keyword evidence="6 8" id="KW-0472">Membrane</keyword>
<keyword evidence="2 8" id="KW-0813">Transport</keyword>
<dbReference type="Gene3D" id="2.170.130.10">
    <property type="entry name" value="TonB-dependent receptor, plug domain"/>
    <property type="match status" value="1"/>
</dbReference>
<comment type="subcellular location">
    <subcellularLocation>
        <location evidence="1 8">Cell outer membrane</location>
        <topology evidence="1 8">Multi-pass membrane protein</topology>
    </subcellularLocation>
</comment>
<feature type="domain" description="TonB-dependent receptor plug" evidence="11">
    <location>
        <begin position="128"/>
        <end position="235"/>
    </location>
</feature>
<evidence type="ECO:0000256" key="3">
    <source>
        <dbReference type="ARBA" id="ARBA00022452"/>
    </source>
</evidence>
<dbReference type="InterPro" id="IPR000531">
    <property type="entry name" value="Beta-barrel_TonB"/>
</dbReference>
<dbReference type="OrthoDB" id="9768177at2"/>
<comment type="caution">
    <text evidence="12">The sequence shown here is derived from an EMBL/GenBank/DDBJ whole genome shotgun (WGS) entry which is preliminary data.</text>
</comment>